<sequence length="304" mass="33897">MSDSVEKQLAEASKGYLSKEEYKRKREEIEAQEALEKVRKAIPAVSVPVGGEGGGKKKKSGKKDRQPGSALSFGDELDGEAEPSPRVQPKKMGKCQDVDVSFLKKNEREAQEAAHKQEQAVRDFLELQQKAKQEPITLKYTFRSEATQRELPNGVHQGSITLPKGTTGEEVATAVRLDVEHLGEKFKLLEVAGKKEEPRLMLIVGASGMAIGSFIIPSAIALVEVASMRWSEGNSLFDDFKAGIIVTERRWYEQMRHTFPYSQWAVLDVHKSYSQKEFIANRNSGTGVDPFYRNGNIGKQRTGR</sequence>
<dbReference type="Pfam" id="PF04921">
    <property type="entry name" value="XAP5"/>
    <property type="match status" value="1"/>
</dbReference>
<name>A0A7S0J619_9EUKA</name>
<evidence type="ECO:0000313" key="4">
    <source>
        <dbReference type="EMBL" id="CAD8542303.1"/>
    </source>
</evidence>
<proteinExistence type="predicted"/>
<reference evidence="4" key="1">
    <citation type="submission" date="2021-01" db="EMBL/GenBank/DDBJ databases">
        <authorList>
            <person name="Corre E."/>
            <person name="Pelletier E."/>
            <person name="Niang G."/>
            <person name="Scheremetjew M."/>
            <person name="Finn R."/>
            <person name="Kale V."/>
            <person name="Holt S."/>
            <person name="Cochrane G."/>
            <person name="Meng A."/>
            <person name="Brown T."/>
            <person name="Cohen L."/>
        </authorList>
    </citation>
    <scope>NUCLEOTIDE SEQUENCE</scope>
    <source>
        <strain evidence="4">RCC1130</strain>
    </source>
</reference>
<keyword evidence="2" id="KW-0472">Membrane</keyword>
<feature type="region of interest" description="Disordered" evidence="1">
    <location>
        <begin position="40"/>
        <end position="94"/>
    </location>
</feature>
<feature type="region of interest" description="Disordered" evidence="1">
    <location>
        <begin position="1"/>
        <end position="27"/>
    </location>
</feature>
<dbReference type="PANTHER" id="PTHR12722">
    <property type="entry name" value="XAP-5 PROTEIN-RELATED"/>
    <property type="match status" value="1"/>
</dbReference>
<organism evidence="4">
    <name type="scientific">Calcidiscus leptoporus</name>
    <dbReference type="NCBI Taxonomy" id="127549"/>
    <lineage>
        <taxon>Eukaryota</taxon>
        <taxon>Haptista</taxon>
        <taxon>Haptophyta</taxon>
        <taxon>Prymnesiophyceae</taxon>
        <taxon>Coccolithales</taxon>
        <taxon>Calcidiscaceae</taxon>
        <taxon>Calcidiscus</taxon>
    </lineage>
</organism>
<protein>
    <recommendedName>
        <fullName evidence="3">FAM50A/XAP5 C-terminal domain-containing protein</fullName>
    </recommendedName>
</protein>
<dbReference type="InterPro" id="IPR007005">
    <property type="entry name" value="XAP5"/>
</dbReference>
<feature type="transmembrane region" description="Helical" evidence="2">
    <location>
        <begin position="200"/>
        <end position="223"/>
    </location>
</feature>
<dbReference type="InterPro" id="IPR048337">
    <property type="entry name" value="FAM50A/XAP5_C"/>
</dbReference>
<evidence type="ECO:0000256" key="2">
    <source>
        <dbReference type="SAM" id="Phobius"/>
    </source>
</evidence>
<dbReference type="EMBL" id="HBER01034784">
    <property type="protein sequence ID" value="CAD8542303.1"/>
    <property type="molecule type" value="Transcribed_RNA"/>
</dbReference>
<keyword evidence="2" id="KW-1133">Transmembrane helix</keyword>
<evidence type="ECO:0000259" key="3">
    <source>
        <dbReference type="Pfam" id="PF04921"/>
    </source>
</evidence>
<feature type="domain" description="FAM50A/XAP5 C-terminal" evidence="3">
    <location>
        <begin position="238"/>
        <end position="276"/>
    </location>
</feature>
<feature type="compositionally biased region" description="Basic and acidic residues" evidence="1">
    <location>
        <begin position="17"/>
        <end position="27"/>
    </location>
</feature>
<dbReference type="AlphaFoldDB" id="A0A7S0J619"/>
<dbReference type="GO" id="GO:0006325">
    <property type="term" value="P:chromatin organization"/>
    <property type="evidence" value="ECO:0007669"/>
    <property type="project" value="TreeGrafter"/>
</dbReference>
<evidence type="ECO:0000256" key="1">
    <source>
        <dbReference type="SAM" id="MobiDB-lite"/>
    </source>
</evidence>
<accession>A0A7S0J619</accession>
<dbReference type="PANTHER" id="PTHR12722:SF0">
    <property type="entry name" value="PROTEIN FAM50A"/>
    <property type="match status" value="1"/>
</dbReference>
<keyword evidence="2" id="KW-0812">Transmembrane</keyword>
<dbReference type="GO" id="GO:0005634">
    <property type="term" value="C:nucleus"/>
    <property type="evidence" value="ECO:0007669"/>
    <property type="project" value="InterPro"/>
</dbReference>
<gene>
    <name evidence="4" type="ORF">CLEP1334_LOCUS17589</name>
</gene>